<reference evidence="4 5" key="1">
    <citation type="submission" date="2016-08" db="EMBL/GenBank/DDBJ databases">
        <title>Hymenobacter coccineus sp. nov., Hymenobacter lapidarius sp. nov. and Hymenobacter glacialis sp. nov., isolated from Antarctic soil.</title>
        <authorList>
            <person name="Sedlacek I."/>
            <person name="Kralova S."/>
            <person name="Kyrova K."/>
            <person name="Maslanova I."/>
            <person name="Stankova E."/>
            <person name="Vrbovska V."/>
            <person name="Nemec M."/>
            <person name="Bartak M."/>
            <person name="Svec P."/>
            <person name="Busse H.-J."/>
            <person name="Pantucek R."/>
        </authorList>
    </citation>
    <scope>NUCLEOTIDE SEQUENCE [LARGE SCALE GENOMIC DNA]</scope>
    <source>
        <strain evidence="4 5">CCM 8643</strain>
    </source>
</reference>
<evidence type="ECO:0008006" key="6">
    <source>
        <dbReference type="Google" id="ProtNLM"/>
    </source>
</evidence>
<dbReference type="EMBL" id="MDZB01000068">
    <property type="protein sequence ID" value="OGX88059.1"/>
    <property type="molecule type" value="Genomic_DNA"/>
</dbReference>
<proteinExistence type="predicted"/>
<protein>
    <recommendedName>
        <fullName evidence="6">REase associating with pPIWI RE domain-containing protein</fullName>
    </recommendedName>
</protein>
<feature type="domain" description="pPIWI-RE three-gene island" evidence="3">
    <location>
        <begin position="70"/>
        <end position="188"/>
    </location>
</feature>
<feature type="compositionally biased region" description="Polar residues" evidence="1">
    <location>
        <begin position="1"/>
        <end position="11"/>
    </location>
</feature>
<dbReference type="Pfam" id="PF18154">
    <property type="entry name" value="pPIWI_RE_REase"/>
    <property type="match status" value="1"/>
</dbReference>
<dbReference type="Proteomes" id="UP000176294">
    <property type="component" value="Unassembled WGS sequence"/>
</dbReference>
<dbReference type="AlphaFoldDB" id="A0A1G1TB14"/>
<evidence type="ECO:0000259" key="3">
    <source>
        <dbReference type="Pfam" id="PF18156"/>
    </source>
</evidence>
<evidence type="ECO:0000313" key="4">
    <source>
        <dbReference type="EMBL" id="OGX88059.1"/>
    </source>
</evidence>
<organism evidence="4 5">
    <name type="scientific">Hymenobacter lapidarius</name>
    <dbReference type="NCBI Taxonomy" id="1908237"/>
    <lineage>
        <taxon>Bacteria</taxon>
        <taxon>Pseudomonadati</taxon>
        <taxon>Bacteroidota</taxon>
        <taxon>Cytophagia</taxon>
        <taxon>Cytophagales</taxon>
        <taxon>Hymenobacteraceae</taxon>
        <taxon>Hymenobacter</taxon>
    </lineage>
</organism>
<feature type="region of interest" description="Disordered" evidence="1">
    <location>
        <begin position="1"/>
        <end position="21"/>
    </location>
</feature>
<accession>A0A1G1TB14</accession>
<feature type="domain" description="REase associating with pPIWI RE" evidence="2">
    <location>
        <begin position="285"/>
        <end position="395"/>
    </location>
</feature>
<name>A0A1G1TB14_9BACT</name>
<dbReference type="OrthoDB" id="9796891at2"/>
<evidence type="ECO:0000313" key="5">
    <source>
        <dbReference type="Proteomes" id="UP000176294"/>
    </source>
</evidence>
<sequence length="399" mass="43798">MPARSTSSHATSPPGPTLLADPDDVAARVALALRLLAKGVLEQFRRSSREAAVVGVVRPEVGEDVPLALRQAQAHLARLALEAGEADTFSSVHLLLTNCQRPLAAWAPTAVRTYAPEIELVLIDPDYRVPTTECEMLAAASFGGMADLVENQLYADLRDGLAELPDGLAQDRAYTLVRQFIAEHPMATRAEHKELRRSQWLGDALARLLEVAYEPAHAAEAESGSPRLVPRCAHCNARLSLAGECTLVSCRYLHPLPRAGTPVPLDLALIARPALLKFWVDPAQEELYLYRALQPLFAAGQVLLYPHQDRCDVAVGEEWGIDVKDHRDPLRLAALLNVSIGGLTYYPAGQRVLAIATRRADTPGYLRRLRQALRPDVRALLRVLSIKQTITLLKRYARA</sequence>
<dbReference type="RefSeq" id="WP_125921480.1">
    <property type="nucleotide sequence ID" value="NZ_MDZB01000068.1"/>
</dbReference>
<dbReference type="STRING" id="1908237.BEN47_09945"/>
<dbReference type="InterPro" id="IPR041191">
    <property type="entry name" value="pPIWI_RE_Y"/>
</dbReference>
<dbReference type="Pfam" id="PF18156">
    <property type="entry name" value="pPIWI_RE_Y"/>
    <property type="match status" value="1"/>
</dbReference>
<evidence type="ECO:0000259" key="2">
    <source>
        <dbReference type="Pfam" id="PF18154"/>
    </source>
</evidence>
<evidence type="ECO:0000256" key="1">
    <source>
        <dbReference type="SAM" id="MobiDB-lite"/>
    </source>
</evidence>
<gene>
    <name evidence="4" type="ORF">BEN47_09945</name>
</gene>
<keyword evidence="5" id="KW-1185">Reference proteome</keyword>
<comment type="caution">
    <text evidence="4">The sequence shown here is derived from an EMBL/GenBank/DDBJ whole genome shotgun (WGS) entry which is preliminary data.</text>
</comment>
<dbReference type="InterPro" id="IPR040828">
    <property type="entry name" value="pPIWI_RE_REase"/>
</dbReference>